<gene>
    <name evidence="1" type="ORF">AFUS01_LOCUS23299</name>
</gene>
<evidence type="ECO:0000313" key="2">
    <source>
        <dbReference type="Proteomes" id="UP000708208"/>
    </source>
</evidence>
<comment type="caution">
    <text evidence="1">The sequence shown here is derived from an EMBL/GenBank/DDBJ whole genome shotgun (WGS) entry which is preliminary data.</text>
</comment>
<dbReference type="Proteomes" id="UP000708208">
    <property type="component" value="Unassembled WGS sequence"/>
</dbReference>
<keyword evidence="2" id="KW-1185">Reference proteome</keyword>
<dbReference type="AlphaFoldDB" id="A0A8J2K933"/>
<organism evidence="1 2">
    <name type="scientific">Allacma fusca</name>
    <dbReference type="NCBI Taxonomy" id="39272"/>
    <lineage>
        <taxon>Eukaryota</taxon>
        <taxon>Metazoa</taxon>
        <taxon>Ecdysozoa</taxon>
        <taxon>Arthropoda</taxon>
        <taxon>Hexapoda</taxon>
        <taxon>Collembola</taxon>
        <taxon>Symphypleona</taxon>
        <taxon>Sminthuridae</taxon>
        <taxon>Allacma</taxon>
    </lineage>
</organism>
<reference evidence="1" key="1">
    <citation type="submission" date="2021-06" db="EMBL/GenBank/DDBJ databases">
        <authorList>
            <person name="Hodson N. C."/>
            <person name="Mongue J. A."/>
            <person name="Jaron S. K."/>
        </authorList>
    </citation>
    <scope>NUCLEOTIDE SEQUENCE</scope>
</reference>
<evidence type="ECO:0000313" key="1">
    <source>
        <dbReference type="EMBL" id="CAG7734940.1"/>
    </source>
</evidence>
<feature type="non-terminal residue" evidence="1">
    <location>
        <position position="1"/>
    </location>
</feature>
<name>A0A8J2K933_9HEXA</name>
<sequence>MNGFECDRPKPRESKLTRFKKFFQVYKSKFLAQDLSAKNNNCA</sequence>
<proteinExistence type="predicted"/>
<protein>
    <submittedName>
        <fullName evidence="1">Uncharacterized protein</fullName>
    </submittedName>
</protein>
<accession>A0A8J2K933</accession>
<dbReference type="EMBL" id="CAJVCH010278982">
    <property type="protein sequence ID" value="CAG7734940.1"/>
    <property type="molecule type" value="Genomic_DNA"/>
</dbReference>